<evidence type="ECO:0000256" key="4">
    <source>
        <dbReference type="ARBA" id="ARBA00022989"/>
    </source>
</evidence>
<feature type="transmembrane region" description="Helical" evidence="6">
    <location>
        <begin position="39"/>
        <end position="61"/>
    </location>
</feature>
<keyword evidence="8" id="KW-1185">Reference proteome</keyword>
<proteinExistence type="predicted"/>
<feature type="transmembrane region" description="Helical" evidence="6">
    <location>
        <begin position="234"/>
        <end position="256"/>
    </location>
</feature>
<evidence type="ECO:0000313" key="8">
    <source>
        <dbReference type="Proteomes" id="UP001501079"/>
    </source>
</evidence>
<dbReference type="InterPro" id="IPR022791">
    <property type="entry name" value="L-PG_synthase/AglD"/>
</dbReference>
<accession>A0ABP8A1G3</accession>
<evidence type="ECO:0000256" key="3">
    <source>
        <dbReference type="ARBA" id="ARBA00022692"/>
    </source>
</evidence>
<reference evidence="8" key="1">
    <citation type="journal article" date="2019" name="Int. J. Syst. Evol. Microbiol.">
        <title>The Global Catalogue of Microorganisms (GCM) 10K type strain sequencing project: providing services to taxonomists for standard genome sequencing and annotation.</title>
        <authorList>
            <consortium name="The Broad Institute Genomics Platform"/>
            <consortium name="The Broad Institute Genome Sequencing Center for Infectious Disease"/>
            <person name="Wu L."/>
            <person name="Ma J."/>
        </authorList>
    </citation>
    <scope>NUCLEOTIDE SEQUENCE [LARGE SCALE GENOMIC DNA]</scope>
    <source>
        <strain evidence="8">JCM 17591</strain>
    </source>
</reference>
<evidence type="ECO:0000256" key="2">
    <source>
        <dbReference type="ARBA" id="ARBA00022475"/>
    </source>
</evidence>
<keyword evidence="4 6" id="KW-1133">Transmembrane helix</keyword>
<feature type="transmembrane region" description="Helical" evidence="6">
    <location>
        <begin position="263"/>
        <end position="281"/>
    </location>
</feature>
<comment type="caution">
    <text evidence="7">The sequence shown here is derived from an EMBL/GenBank/DDBJ whole genome shotgun (WGS) entry which is preliminary data.</text>
</comment>
<sequence length="329" mass="34322">MNEGAGEVKRHVKTIASVAFLVVALGLLVAAVVKQWSDFTRAVGLIDAQTLLLALFAAVVAQFTSVMASRESLAATSHRIPVAQVARAFLTAALGKYVPGAVWPVAAQMELMKRNGVPRTHSAVAAVLTMTIGLGAAVVAGVLGVFLSGGSIAKYWWLVPIAAMCFAALWPGLLTWVLRLVARVGWRFRAFGEVSVGGRPLLGATAWSLLGAVSNGFQTWVIVRAISTSGTANFWLALGAAQLAFAVGFVIIIAPGGIGPREAVLVALLGPIAGTSGALAVAIISRLAQIAIDCLGALVALLLSRRHRHDDVAFQRGETFTEADGRRSP</sequence>
<evidence type="ECO:0000256" key="1">
    <source>
        <dbReference type="ARBA" id="ARBA00004651"/>
    </source>
</evidence>
<feature type="transmembrane region" description="Helical" evidence="6">
    <location>
        <begin position="12"/>
        <end position="33"/>
    </location>
</feature>
<name>A0ABP8A1G3_9MICO</name>
<keyword evidence="5 6" id="KW-0472">Membrane</keyword>
<keyword evidence="2" id="KW-1003">Cell membrane</keyword>
<feature type="transmembrane region" description="Helical" evidence="6">
    <location>
        <begin position="123"/>
        <end position="149"/>
    </location>
</feature>
<dbReference type="Proteomes" id="UP001501079">
    <property type="component" value="Unassembled WGS sequence"/>
</dbReference>
<feature type="transmembrane region" description="Helical" evidence="6">
    <location>
        <begin position="155"/>
        <end position="181"/>
    </location>
</feature>
<comment type="subcellular location">
    <subcellularLocation>
        <location evidence="1">Cell membrane</location>
        <topology evidence="1">Multi-pass membrane protein</topology>
    </subcellularLocation>
</comment>
<keyword evidence="3 6" id="KW-0812">Transmembrane</keyword>
<dbReference type="Pfam" id="PF03706">
    <property type="entry name" value="LPG_synthase_TM"/>
    <property type="match status" value="1"/>
</dbReference>
<gene>
    <name evidence="7" type="ORF">GCM10022287_21190</name>
</gene>
<evidence type="ECO:0000256" key="6">
    <source>
        <dbReference type="SAM" id="Phobius"/>
    </source>
</evidence>
<feature type="transmembrane region" description="Helical" evidence="6">
    <location>
        <begin position="201"/>
        <end position="222"/>
    </location>
</feature>
<evidence type="ECO:0000313" key="7">
    <source>
        <dbReference type="EMBL" id="GAA4175504.1"/>
    </source>
</evidence>
<dbReference type="EMBL" id="BAABBW010000003">
    <property type="protein sequence ID" value="GAA4175504.1"/>
    <property type="molecule type" value="Genomic_DNA"/>
</dbReference>
<protein>
    <submittedName>
        <fullName evidence="7">Lysylphosphatidylglycerol synthase transmembrane domain-containing protein</fullName>
    </submittedName>
</protein>
<evidence type="ECO:0000256" key="5">
    <source>
        <dbReference type="ARBA" id="ARBA00023136"/>
    </source>
</evidence>
<organism evidence="7 8">
    <name type="scientific">Gryllotalpicola koreensis</name>
    <dbReference type="NCBI Taxonomy" id="993086"/>
    <lineage>
        <taxon>Bacteria</taxon>
        <taxon>Bacillati</taxon>
        <taxon>Actinomycetota</taxon>
        <taxon>Actinomycetes</taxon>
        <taxon>Micrococcales</taxon>
        <taxon>Microbacteriaceae</taxon>
        <taxon>Gryllotalpicola</taxon>
    </lineage>
</organism>